<evidence type="ECO:0000259" key="7">
    <source>
        <dbReference type="PROSITE" id="PS50206"/>
    </source>
</evidence>
<dbReference type="InterPro" id="IPR000340">
    <property type="entry name" value="Dual-sp_phosphatase_cat-dom"/>
</dbReference>
<reference evidence="8" key="1">
    <citation type="submission" date="2021-04" db="EMBL/GenBank/DDBJ databases">
        <authorList>
            <consortium name="Molecular Ecology Group"/>
        </authorList>
    </citation>
    <scope>NUCLEOTIDE SEQUENCE</scope>
</reference>
<comment type="caution">
    <text evidence="8">The sequence shown here is derived from an EMBL/GenBank/DDBJ whole genome shotgun (WGS) entry which is preliminary data.</text>
</comment>
<dbReference type="EMBL" id="CAJHNH020003635">
    <property type="protein sequence ID" value="CAG5129700.1"/>
    <property type="molecule type" value="Genomic_DNA"/>
</dbReference>
<dbReference type="Pfam" id="PF00581">
    <property type="entry name" value="Rhodanese"/>
    <property type="match status" value="1"/>
</dbReference>
<evidence type="ECO:0000313" key="8">
    <source>
        <dbReference type="EMBL" id="CAG5129700.1"/>
    </source>
</evidence>
<dbReference type="SMART" id="SM00450">
    <property type="entry name" value="RHOD"/>
    <property type="match status" value="1"/>
</dbReference>
<keyword evidence="3" id="KW-0378">Hydrolase</keyword>
<keyword evidence="9" id="KW-1185">Reference proteome</keyword>
<dbReference type="PRINTS" id="PR01908">
    <property type="entry name" value="ADSPHPHTASE"/>
</dbReference>
<dbReference type="GO" id="GO:0008330">
    <property type="term" value="F:protein tyrosine/threonine phosphatase activity"/>
    <property type="evidence" value="ECO:0007669"/>
    <property type="project" value="TreeGrafter"/>
</dbReference>
<feature type="domain" description="Tyrosine specific protein phosphatases" evidence="6">
    <location>
        <begin position="415"/>
        <end position="473"/>
    </location>
</feature>
<dbReference type="PROSITE" id="PS00383">
    <property type="entry name" value="TYR_PHOSPHATASE_1"/>
    <property type="match status" value="1"/>
</dbReference>
<gene>
    <name evidence="8" type="ORF">CUNI_LOCUS15258</name>
</gene>
<dbReference type="InterPro" id="IPR020422">
    <property type="entry name" value="TYR_PHOSPHATASE_DUAL_dom"/>
</dbReference>
<evidence type="ECO:0000259" key="5">
    <source>
        <dbReference type="PROSITE" id="PS50054"/>
    </source>
</evidence>
<dbReference type="GO" id="GO:0017017">
    <property type="term" value="F:MAP kinase tyrosine/serine/threonine phosphatase activity"/>
    <property type="evidence" value="ECO:0007669"/>
    <property type="project" value="InterPro"/>
</dbReference>
<dbReference type="PANTHER" id="PTHR10159">
    <property type="entry name" value="DUAL SPECIFICITY PROTEIN PHOSPHATASE"/>
    <property type="match status" value="1"/>
</dbReference>
<evidence type="ECO:0000256" key="4">
    <source>
        <dbReference type="ARBA" id="ARBA00022912"/>
    </source>
</evidence>
<evidence type="ECO:0000256" key="3">
    <source>
        <dbReference type="ARBA" id="ARBA00022801"/>
    </source>
</evidence>
<dbReference type="InterPro" id="IPR008343">
    <property type="entry name" value="MKP"/>
</dbReference>
<dbReference type="SUPFAM" id="SSF52821">
    <property type="entry name" value="Rhodanese/Cell cycle control phosphatase"/>
    <property type="match status" value="1"/>
</dbReference>
<dbReference type="Gene3D" id="3.90.190.10">
    <property type="entry name" value="Protein tyrosine phosphatase superfamily"/>
    <property type="match status" value="1"/>
</dbReference>
<organism evidence="8 9">
    <name type="scientific">Candidula unifasciata</name>
    <dbReference type="NCBI Taxonomy" id="100452"/>
    <lineage>
        <taxon>Eukaryota</taxon>
        <taxon>Metazoa</taxon>
        <taxon>Spiralia</taxon>
        <taxon>Lophotrochozoa</taxon>
        <taxon>Mollusca</taxon>
        <taxon>Gastropoda</taxon>
        <taxon>Heterobranchia</taxon>
        <taxon>Euthyneura</taxon>
        <taxon>Panpulmonata</taxon>
        <taxon>Eupulmonata</taxon>
        <taxon>Stylommatophora</taxon>
        <taxon>Helicina</taxon>
        <taxon>Helicoidea</taxon>
        <taxon>Geomitridae</taxon>
        <taxon>Candidula</taxon>
    </lineage>
</organism>
<dbReference type="SUPFAM" id="SSF52799">
    <property type="entry name" value="(Phosphotyrosine protein) phosphatases II"/>
    <property type="match status" value="1"/>
</dbReference>
<proteinExistence type="inferred from homology"/>
<dbReference type="AlphaFoldDB" id="A0A8S3ZPD0"/>
<dbReference type="GO" id="GO:0043409">
    <property type="term" value="P:negative regulation of MAPK cascade"/>
    <property type="evidence" value="ECO:0007669"/>
    <property type="project" value="TreeGrafter"/>
</dbReference>
<dbReference type="PRINTS" id="PR01764">
    <property type="entry name" value="MAPKPHPHTASE"/>
</dbReference>
<dbReference type="CDD" id="cd14567">
    <property type="entry name" value="DSP_DUSP10"/>
    <property type="match status" value="1"/>
</dbReference>
<dbReference type="InterPro" id="IPR016130">
    <property type="entry name" value="Tyr_Pase_AS"/>
</dbReference>
<dbReference type="PANTHER" id="PTHR10159:SF528">
    <property type="entry name" value="PUCKERED, ISOFORM A"/>
    <property type="match status" value="1"/>
</dbReference>
<feature type="domain" description="Tyrosine-protein phosphatase" evidence="5">
    <location>
        <begin position="352"/>
        <end position="494"/>
    </location>
</feature>
<accession>A0A8S3ZPD0</accession>
<dbReference type="Gene3D" id="3.40.250.10">
    <property type="entry name" value="Rhodanese-like domain"/>
    <property type="match status" value="1"/>
</dbReference>
<sequence>MPEAGDVSVLAPLHHTTSGLGNSWNARRHLKLNLNISQCHHGGGASYNAANLGGRLVTSPGRPPRLGIAVEDAHMNSKKSKLEICSSPCGNRIIYTDVAHYQQTFSSSKSSSYSVSCSTNASTSASAQQKTTPASSPTTAFINRISPLASPVVSNCGFGIACSAISCSPPSFASWPKAKLKYMSSEELASAVSRSKPVLIIDIRSPQSYRRNHIQGAVNLSCVDNLQRRRIQMGKSSVFDILGMKDASSQTSSSPFSKRKSVTGSSMDIVVYDDHTTVQDLTEPAQDAALSSVLTSLLRDGKDVHVLSGGFKSFSINHEALCRCSSKAIEVHKPLLYSPTNGVQEPEIEAATASQILPFLYLGNERDARDLAQLRSLNISYILNVTSHVPQYYDEQGIRYKRIPASDSGQQNLKQYFEEAIEFIDDARQNNAKVLIHCHAGVSRSATITIAYLLKHTRMAMADAYKFVKGKRPIISPNFNFMGQLLEFEQDLNEGVSLRILHPRLHGIESSV</sequence>
<dbReference type="GO" id="GO:0033550">
    <property type="term" value="F:MAP kinase tyrosine phosphatase activity"/>
    <property type="evidence" value="ECO:0007669"/>
    <property type="project" value="TreeGrafter"/>
</dbReference>
<dbReference type="OrthoDB" id="165342at2759"/>
<evidence type="ECO:0000256" key="1">
    <source>
        <dbReference type="ARBA" id="ARBA00008601"/>
    </source>
</evidence>
<dbReference type="PROSITE" id="PS50054">
    <property type="entry name" value="TYR_PHOSPHATASE_DUAL"/>
    <property type="match status" value="1"/>
</dbReference>
<dbReference type="Proteomes" id="UP000678393">
    <property type="component" value="Unassembled WGS sequence"/>
</dbReference>
<dbReference type="GO" id="GO:0005829">
    <property type="term" value="C:cytosol"/>
    <property type="evidence" value="ECO:0007669"/>
    <property type="project" value="TreeGrafter"/>
</dbReference>
<dbReference type="InterPro" id="IPR029021">
    <property type="entry name" value="Prot-tyrosine_phosphatase-like"/>
</dbReference>
<dbReference type="EC" id="3.1.3.48" evidence="2"/>
<feature type="domain" description="Rhodanese" evidence="7">
    <location>
        <begin position="194"/>
        <end position="323"/>
    </location>
</feature>
<comment type="similarity">
    <text evidence="1">Belongs to the protein-tyrosine phosphatase family. Non-receptor class dual specificity subfamily.</text>
</comment>
<evidence type="ECO:0000256" key="2">
    <source>
        <dbReference type="ARBA" id="ARBA00013064"/>
    </source>
</evidence>
<dbReference type="InterPro" id="IPR036873">
    <property type="entry name" value="Rhodanese-like_dom_sf"/>
</dbReference>
<dbReference type="PROSITE" id="PS50056">
    <property type="entry name" value="TYR_PHOSPHATASE_2"/>
    <property type="match status" value="1"/>
</dbReference>
<evidence type="ECO:0000259" key="6">
    <source>
        <dbReference type="PROSITE" id="PS50056"/>
    </source>
</evidence>
<dbReference type="PROSITE" id="PS50206">
    <property type="entry name" value="RHODANESE_3"/>
    <property type="match status" value="1"/>
</dbReference>
<dbReference type="InterPro" id="IPR000387">
    <property type="entry name" value="Tyr_Pase_dom"/>
</dbReference>
<dbReference type="Pfam" id="PF00782">
    <property type="entry name" value="DSPc"/>
    <property type="match status" value="1"/>
</dbReference>
<evidence type="ECO:0000313" key="9">
    <source>
        <dbReference type="Proteomes" id="UP000678393"/>
    </source>
</evidence>
<dbReference type="InterPro" id="IPR001763">
    <property type="entry name" value="Rhodanese-like_dom"/>
</dbReference>
<name>A0A8S3ZPD0_9EUPU</name>
<dbReference type="CDD" id="cd01446">
    <property type="entry name" value="DSP_MapKP"/>
    <property type="match status" value="1"/>
</dbReference>
<keyword evidence="4" id="KW-0904">Protein phosphatase</keyword>
<dbReference type="SMART" id="SM00195">
    <property type="entry name" value="DSPc"/>
    <property type="match status" value="1"/>
</dbReference>
<dbReference type="FunFam" id="3.90.190.10:FF:000028">
    <property type="entry name" value="Dual specificity phosphatase 10"/>
    <property type="match status" value="1"/>
</dbReference>
<protein>
    <recommendedName>
        <fullName evidence="2">protein-tyrosine-phosphatase</fullName>
        <ecNumber evidence="2">3.1.3.48</ecNumber>
    </recommendedName>
</protein>